<evidence type="ECO:0000313" key="9">
    <source>
        <dbReference type="EMBL" id="CUU23059.1"/>
    </source>
</evidence>
<evidence type="ECO:0000256" key="5">
    <source>
        <dbReference type="ARBA" id="ARBA00023004"/>
    </source>
</evidence>
<keyword evidence="4" id="KW-0249">Electron transport</keyword>
<dbReference type="PANTHER" id="PTHR33751">
    <property type="entry name" value="CBB3-TYPE CYTOCHROME C OXIDASE SUBUNIT FIXP"/>
    <property type="match status" value="1"/>
</dbReference>
<dbReference type="PATRIC" id="fig|1619313.3.peg.858"/>
<keyword evidence="5 6" id="KW-0408">Iron</keyword>
<evidence type="ECO:0000256" key="3">
    <source>
        <dbReference type="ARBA" id="ARBA00022723"/>
    </source>
</evidence>
<dbReference type="PROSITE" id="PS51007">
    <property type="entry name" value="CYTC"/>
    <property type="match status" value="1"/>
</dbReference>
<evidence type="ECO:0000256" key="7">
    <source>
        <dbReference type="SAM" id="SignalP"/>
    </source>
</evidence>
<name>A0A0U5L305_9GAMM</name>
<dbReference type="GO" id="GO:0009055">
    <property type="term" value="F:electron transfer activity"/>
    <property type="evidence" value="ECO:0007669"/>
    <property type="project" value="InterPro"/>
</dbReference>
<dbReference type="AlphaFoldDB" id="A0A0U5L305"/>
<organism evidence="9 10">
    <name type="scientific">Duffyella gerundensis</name>
    <dbReference type="NCBI Taxonomy" id="1619313"/>
    <lineage>
        <taxon>Bacteria</taxon>
        <taxon>Pseudomonadati</taxon>
        <taxon>Pseudomonadota</taxon>
        <taxon>Gammaproteobacteria</taxon>
        <taxon>Enterobacterales</taxon>
        <taxon>Erwiniaceae</taxon>
        <taxon>Duffyella</taxon>
    </lineage>
</organism>
<feature type="chain" id="PRO_5006861034" description="Cytochrome c domain-containing protein" evidence="7">
    <location>
        <begin position="24"/>
        <end position="107"/>
    </location>
</feature>
<dbReference type="STRING" id="1619313.EM595_0823"/>
<proteinExistence type="predicted"/>
<protein>
    <recommendedName>
        <fullName evidence="8">Cytochrome c domain-containing protein</fullName>
    </recommendedName>
</protein>
<evidence type="ECO:0000256" key="1">
    <source>
        <dbReference type="ARBA" id="ARBA00022448"/>
    </source>
</evidence>
<dbReference type="InterPro" id="IPR009056">
    <property type="entry name" value="Cyt_c-like_dom"/>
</dbReference>
<evidence type="ECO:0000313" key="10">
    <source>
        <dbReference type="Proteomes" id="UP000059419"/>
    </source>
</evidence>
<evidence type="ECO:0000256" key="4">
    <source>
        <dbReference type="ARBA" id="ARBA00022982"/>
    </source>
</evidence>
<keyword evidence="7" id="KW-0732">Signal</keyword>
<dbReference type="GO" id="GO:0020037">
    <property type="term" value="F:heme binding"/>
    <property type="evidence" value="ECO:0007669"/>
    <property type="project" value="InterPro"/>
</dbReference>
<evidence type="ECO:0000256" key="6">
    <source>
        <dbReference type="PROSITE-ProRule" id="PRU00433"/>
    </source>
</evidence>
<feature type="signal peptide" evidence="7">
    <location>
        <begin position="1"/>
        <end position="23"/>
    </location>
</feature>
<dbReference type="InterPro" id="IPR050597">
    <property type="entry name" value="Cytochrome_c_Oxidase_Subunit"/>
</dbReference>
<dbReference type="KEGG" id="ege:EM595_0823"/>
<dbReference type="Gene3D" id="1.10.760.10">
    <property type="entry name" value="Cytochrome c-like domain"/>
    <property type="match status" value="1"/>
</dbReference>
<keyword evidence="3 6" id="KW-0479">Metal-binding</keyword>
<keyword evidence="1" id="KW-0813">Transport</keyword>
<reference evidence="10" key="1">
    <citation type="submission" date="2015-11" db="EMBL/GenBank/DDBJ databases">
        <authorList>
            <person name="Blom J."/>
        </authorList>
    </citation>
    <scope>NUCLEOTIDE SEQUENCE [LARGE SCALE GENOMIC DNA]</scope>
</reference>
<evidence type="ECO:0000256" key="2">
    <source>
        <dbReference type="ARBA" id="ARBA00022617"/>
    </source>
</evidence>
<dbReference type="PANTHER" id="PTHR33751:SF9">
    <property type="entry name" value="CYTOCHROME C4"/>
    <property type="match status" value="1"/>
</dbReference>
<dbReference type="EMBL" id="LN907827">
    <property type="protein sequence ID" value="CUU23059.1"/>
    <property type="molecule type" value="Genomic_DNA"/>
</dbReference>
<dbReference type="Pfam" id="PF00034">
    <property type="entry name" value="Cytochrom_C"/>
    <property type="match status" value="1"/>
</dbReference>
<gene>
    <name evidence="9" type="ORF">EM595_0823</name>
</gene>
<keyword evidence="10" id="KW-1185">Reference proteome</keyword>
<keyword evidence="2 6" id="KW-0349">Heme</keyword>
<dbReference type="InterPro" id="IPR036909">
    <property type="entry name" value="Cyt_c-like_dom_sf"/>
</dbReference>
<dbReference type="SUPFAM" id="SSF46626">
    <property type="entry name" value="Cytochrome c"/>
    <property type="match status" value="1"/>
</dbReference>
<dbReference type="GO" id="GO:0046872">
    <property type="term" value="F:metal ion binding"/>
    <property type="evidence" value="ECO:0007669"/>
    <property type="project" value="UniProtKB-KW"/>
</dbReference>
<evidence type="ECO:0000259" key="8">
    <source>
        <dbReference type="PROSITE" id="PS51007"/>
    </source>
</evidence>
<dbReference type="Proteomes" id="UP000059419">
    <property type="component" value="Chromosome 1"/>
</dbReference>
<accession>A0A0U5L305</accession>
<sequence>MSKISMNKGIIALLLMASAPAFAAGDSKAGEQKAAACMACHGAAGKAAVPLYPNLAGQHADYLAHALQAYKKGERNGGQAEVMKAFVAGLSDDDIADLAAWYSSLQP</sequence>
<feature type="domain" description="Cytochrome c" evidence="8">
    <location>
        <begin position="25"/>
        <end position="106"/>
    </location>
</feature>